<dbReference type="InterPro" id="IPR043502">
    <property type="entry name" value="DNA/RNA_pol_sf"/>
</dbReference>
<keyword evidence="4" id="KW-1185">Reference proteome</keyword>
<dbReference type="CDD" id="cd09272">
    <property type="entry name" value="RNase_HI_RT_Ty1"/>
    <property type="match status" value="1"/>
</dbReference>
<feature type="domain" description="Reverse transcriptase Ty1/copia-type" evidence="1">
    <location>
        <begin position="232"/>
        <end position="316"/>
    </location>
</feature>
<dbReference type="EMBL" id="JAVXUO010000829">
    <property type="protein sequence ID" value="KAK2988714.1"/>
    <property type="molecule type" value="Genomic_DNA"/>
</dbReference>
<dbReference type="InterPro" id="IPR057670">
    <property type="entry name" value="SH3_retrovirus"/>
</dbReference>
<dbReference type="PANTHER" id="PTHR11439">
    <property type="entry name" value="GAG-POL-RELATED RETROTRANSPOSON"/>
    <property type="match status" value="1"/>
</dbReference>
<reference evidence="3" key="1">
    <citation type="submission" date="2022-12" db="EMBL/GenBank/DDBJ databases">
        <title>Draft genome assemblies for two species of Escallonia (Escalloniales).</title>
        <authorList>
            <person name="Chanderbali A."/>
            <person name="Dervinis C."/>
            <person name="Anghel I."/>
            <person name="Soltis D."/>
            <person name="Soltis P."/>
            <person name="Zapata F."/>
        </authorList>
    </citation>
    <scope>NUCLEOTIDE SEQUENCE</scope>
    <source>
        <strain evidence="3">UCBG92.1500</strain>
        <tissue evidence="3">Leaf</tissue>
    </source>
</reference>
<dbReference type="SUPFAM" id="SSF56672">
    <property type="entry name" value="DNA/RNA polymerases"/>
    <property type="match status" value="1"/>
</dbReference>
<evidence type="ECO:0000259" key="1">
    <source>
        <dbReference type="Pfam" id="PF07727"/>
    </source>
</evidence>
<dbReference type="InterPro" id="IPR012337">
    <property type="entry name" value="RNaseH-like_sf"/>
</dbReference>
<dbReference type="PANTHER" id="PTHR11439:SF520">
    <property type="entry name" value="CYSTEINE-RICH RLK (RECEPTOR-LIKE PROTEIN KINASE) 8"/>
    <property type="match status" value="1"/>
</dbReference>
<evidence type="ECO:0000313" key="3">
    <source>
        <dbReference type="EMBL" id="KAK2988714.1"/>
    </source>
</evidence>
<sequence>MEHQFSCTDTPQQNGVVERKYRHHLEVARALRFQAHLPIQFWGACILTVVYLINRMPLSVLQNKTTYEVLVGKTPSYDHIRSFGCLCYGHVNRKPRDKFAARSKPGIFVGYPNGQKGYRIFDLEDKCIYISRDVTFYEEHFPFQASKPIQSLETDYLGNRKQGNSQVDSLGQSTIATNEPHIFSQPNEPVNSQVDALKSTSMDNNHNIHVDSETCDNDPSSNPSVLDQQAHNSFVVVLIYVDDIVVIGNDSIRIAALKQYLDTQFRIKDLGKLKYFLGLEGARSSTSIVLSQQKYVLDILAETGMLGSKPYPSPMEQQHKLSKDSGTLLTDPERYRRIVGRLLYLTITRPDICYVVHILSQFMHTPRQLHLDASFRVLHYLKNAPGQGIMFPSCNSLTLHGYCDVDWAGCPMICKSTTGYILFLGSSPISWRSKKQSVVSRSSAVAEYRAMTTTTGEIIWMVRLLQELHVPCSSLISLYCDSQAAIHIAVNPVFHERTKHIEIDCHFIRHHVQTRMLLPRAISTQHQLADIFTKALGRERFHDLLSKLGISNLHALT</sequence>
<dbReference type="GO" id="GO:0003676">
    <property type="term" value="F:nucleic acid binding"/>
    <property type="evidence" value="ECO:0007669"/>
    <property type="project" value="InterPro"/>
</dbReference>
<dbReference type="AlphaFoldDB" id="A0AA88RFR9"/>
<evidence type="ECO:0008006" key="5">
    <source>
        <dbReference type="Google" id="ProtNLM"/>
    </source>
</evidence>
<name>A0AA88RFR9_9ASTE</name>
<dbReference type="Pfam" id="PF07727">
    <property type="entry name" value="RVT_2"/>
    <property type="match status" value="1"/>
</dbReference>
<protein>
    <recommendedName>
        <fullName evidence="5">Integrase catalytic domain-containing protein</fullName>
    </recommendedName>
</protein>
<evidence type="ECO:0000313" key="4">
    <source>
        <dbReference type="Proteomes" id="UP001187471"/>
    </source>
</evidence>
<dbReference type="Proteomes" id="UP001187471">
    <property type="component" value="Unassembled WGS sequence"/>
</dbReference>
<evidence type="ECO:0000259" key="2">
    <source>
        <dbReference type="Pfam" id="PF25597"/>
    </source>
</evidence>
<feature type="domain" description="Retroviral polymerase SH3-like" evidence="2">
    <location>
        <begin position="85"/>
        <end position="147"/>
    </location>
</feature>
<dbReference type="SUPFAM" id="SSF53098">
    <property type="entry name" value="Ribonuclease H-like"/>
    <property type="match status" value="1"/>
</dbReference>
<dbReference type="InterPro" id="IPR036397">
    <property type="entry name" value="RNaseH_sf"/>
</dbReference>
<gene>
    <name evidence="3" type="ORF">RJ640_020979</name>
</gene>
<dbReference type="InterPro" id="IPR013103">
    <property type="entry name" value="RVT_2"/>
</dbReference>
<organism evidence="3 4">
    <name type="scientific">Escallonia rubra</name>
    <dbReference type="NCBI Taxonomy" id="112253"/>
    <lineage>
        <taxon>Eukaryota</taxon>
        <taxon>Viridiplantae</taxon>
        <taxon>Streptophyta</taxon>
        <taxon>Embryophyta</taxon>
        <taxon>Tracheophyta</taxon>
        <taxon>Spermatophyta</taxon>
        <taxon>Magnoliopsida</taxon>
        <taxon>eudicotyledons</taxon>
        <taxon>Gunneridae</taxon>
        <taxon>Pentapetalae</taxon>
        <taxon>asterids</taxon>
        <taxon>campanulids</taxon>
        <taxon>Escalloniales</taxon>
        <taxon>Escalloniaceae</taxon>
        <taxon>Escallonia</taxon>
    </lineage>
</organism>
<proteinExistence type="predicted"/>
<comment type="caution">
    <text evidence="3">The sequence shown here is derived from an EMBL/GenBank/DDBJ whole genome shotgun (WGS) entry which is preliminary data.</text>
</comment>
<accession>A0AA88RFR9</accession>
<dbReference type="Pfam" id="PF25597">
    <property type="entry name" value="SH3_retrovirus"/>
    <property type="match status" value="1"/>
</dbReference>
<dbReference type="Gene3D" id="3.30.420.10">
    <property type="entry name" value="Ribonuclease H-like superfamily/Ribonuclease H"/>
    <property type="match status" value="1"/>
</dbReference>